<keyword evidence="2" id="KW-1133">Transmembrane helix</keyword>
<dbReference type="OrthoDB" id="498943at2759"/>
<feature type="region of interest" description="Disordered" evidence="1">
    <location>
        <begin position="18"/>
        <end position="38"/>
    </location>
</feature>
<evidence type="ECO:0000256" key="2">
    <source>
        <dbReference type="SAM" id="Phobius"/>
    </source>
</evidence>
<dbReference type="InParanoid" id="A0A090M8F2"/>
<evidence type="ECO:0000313" key="4">
    <source>
        <dbReference type="Proteomes" id="UP000009170"/>
    </source>
</evidence>
<reference evidence="3 4" key="2">
    <citation type="journal article" date="2014" name="BMC Genomics">
        <title>An improved genome of the model marine alga Ostreococcus tauri unfolds by assessing Illumina de novo assemblies.</title>
        <authorList>
            <person name="Blanc-Mathieu R."/>
            <person name="Verhelst B."/>
            <person name="Derelle E."/>
            <person name="Rombauts S."/>
            <person name="Bouget F.Y."/>
            <person name="Carre I."/>
            <person name="Chateau A."/>
            <person name="Eyre-Walker A."/>
            <person name="Grimsley N."/>
            <person name="Moreau H."/>
            <person name="Piegu B."/>
            <person name="Rivals E."/>
            <person name="Schackwitz W."/>
            <person name="Van de Peer Y."/>
            <person name="Piganeau G."/>
        </authorList>
    </citation>
    <scope>NUCLEOTIDE SEQUENCE [LARGE SCALE GENOMIC DNA]</scope>
    <source>
        <strain evidence="4">OTTH 0595 / CCAP 157/2 / RCC745</strain>
    </source>
</reference>
<proteinExistence type="predicted"/>
<comment type="caution">
    <text evidence="3">The sequence shown here is derived from an EMBL/GenBank/DDBJ whole genome shotgun (WGS) entry which is preliminary data.</text>
</comment>
<keyword evidence="2" id="KW-0472">Membrane</keyword>
<feature type="compositionally biased region" description="Basic and acidic residues" evidence="1">
    <location>
        <begin position="103"/>
        <end position="128"/>
    </location>
</feature>
<dbReference type="STRING" id="70448.A0A090M8F2"/>
<dbReference type="EMBL" id="CAID01000008">
    <property type="protein sequence ID" value="CEG01399.1"/>
    <property type="molecule type" value="Genomic_DNA"/>
</dbReference>
<accession>A0A090M8F2</accession>
<keyword evidence="4" id="KW-1185">Reference proteome</keyword>
<dbReference type="AlphaFoldDB" id="A0A090M8F2"/>
<feature type="region of interest" description="Disordered" evidence="1">
    <location>
        <begin position="50"/>
        <end position="128"/>
    </location>
</feature>
<evidence type="ECO:0000256" key="1">
    <source>
        <dbReference type="SAM" id="MobiDB-lite"/>
    </source>
</evidence>
<gene>
    <name evidence="3" type="ORF">OT_ostta08g01140</name>
</gene>
<dbReference type="KEGG" id="ota:OT_ostta08g01140"/>
<organism evidence="3 4">
    <name type="scientific">Ostreococcus tauri</name>
    <name type="common">Marine green alga</name>
    <dbReference type="NCBI Taxonomy" id="70448"/>
    <lineage>
        <taxon>Eukaryota</taxon>
        <taxon>Viridiplantae</taxon>
        <taxon>Chlorophyta</taxon>
        <taxon>Mamiellophyceae</taxon>
        <taxon>Mamiellales</taxon>
        <taxon>Bathycoccaceae</taxon>
        <taxon>Ostreococcus</taxon>
    </lineage>
</organism>
<sequence>MLRARVALRSSALAPRAVNRRQARGPRAVHASNAEANAKDAQRWIDAWTSSSGATSAQGASSSSADENAANAQRWIDAWRSAKGSGAQTGGAASSMSALDAVLPKETEAREAPKPKTPTERKPGGISPEMRKKLMNESVGLGGLPDKPMESNIFANVILGVLAIVIVAYVGGIRP</sequence>
<feature type="compositionally biased region" description="Low complexity" evidence="1">
    <location>
        <begin position="50"/>
        <end position="72"/>
    </location>
</feature>
<dbReference type="Proteomes" id="UP000009170">
    <property type="component" value="Unassembled WGS sequence"/>
</dbReference>
<keyword evidence="2" id="KW-0812">Transmembrane</keyword>
<evidence type="ECO:0000313" key="3">
    <source>
        <dbReference type="EMBL" id="CEG01399.1"/>
    </source>
</evidence>
<dbReference type="GeneID" id="34946038"/>
<feature type="transmembrane region" description="Helical" evidence="2">
    <location>
        <begin position="153"/>
        <end position="173"/>
    </location>
</feature>
<reference evidence="4" key="1">
    <citation type="journal article" date="2006" name="Proc. Natl. Acad. Sci. U.S.A.">
        <title>Genome analysis of the smallest free-living eukaryote Ostreococcus tauri unveils many unique features.</title>
        <authorList>
            <person name="Derelle E."/>
            <person name="Ferraz C."/>
            <person name="Rombauts S."/>
            <person name="Rouze P."/>
            <person name="Worden A.Z."/>
            <person name="Robbens S."/>
            <person name="Partensky F."/>
            <person name="Degroeve S."/>
            <person name="Echeynie S."/>
            <person name="Cooke R."/>
            <person name="Saeys Y."/>
            <person name="Wuyts J."/>
            <person name="Jabbari K."/>
            <person name="Bowler C."/>
            <person name="Panaud O."/>
            <person name="Piegu B."/>
            <person name="Ball S.G."/>
            <person name="Ral J.-P."/>
            <person name="Bouget F.-Y."/>
            <person name="Piganeau G."/>
            <person name="De Baets B."/>
            <person name="Picard A."/>
            <person name="Delseny M."/>
            <person name="Demaille J."/>
            <person name="Van de Peer Y."/>
            <person name="Moreau H."/>
        </authorList>
    </citation>
    <scope>NUCLEOTIDE SEQUENCE [LARGE SCALE GENOMIC DNA]</scope>
    <source>
        <strain evidence="4">OTTH 0595 / CCAP 157/2 / RCC745</strain>
    </source>
</reference>
<feature type="compositionally biased region" description="Low complexity" evidence="1">
    <location>
        <begin position="81"/>
        <end position="98"/>
    </location>
</feature>
<protein>
    <submittedName>
        <fullName evidence="3">Unnamed product</fullName>
    </submittedName>
</protein>
<name>A0A090M8F2_OSTTA</name>
<dbReference type="RefSeq" id="XP_022840935.1">
    <property type="nucleotide sequence ID" value="XM_022983523.1"/>
</dbReference>